<dbReference type="HOGENOM" id="CLU_1599660_0_0_9"/>
<dbReference type="Proteomes" id="UP000013981">
    <property type="component" value="Unassembled WGS sequence"/>
</dbReference>
<dbReference type="RefSeq" id="WP_016147877.1">
    <property type="nucleotide sequence ID" value="NZ_KB976103.1"/>
</dbReference>
<proteinExistence type="predicted"/>
<dbReference type="AlphaFoldDB" id="R8W1D8"/>
<organism evidence="1 2">
    <name type="scientific">Butyricicoccus pullicaecorum 1.2</name>
    <dbReference type="NCBI Taxonomy" id="1203606"/>
    <lineage>
        <taxon>Bacteria</taxon>
        <taxon>Bacillati</taxon>
        <taxon>Bacillota</taxon>
        <taxon>Clostridia</taxon>
        <taxon>Eubacteriales</taxon>
        <taxon>Butyricicoccaceae</taxon>
        <taxon>Butyricicoccus</taxon>
    </lineage>
</organism>
<sequence length="166" mass="19493">MEMKCKKCGYKYVSAPDRYCVNCGYHFDYIEREETLDIQTMKQMPNLLYIRTGMCAICEKGETRKGLHAYASITNKGVLIEVFEKFQYGFLANKKWRFKENPRILLPYDQLEIIRGDYNGKQVCYYCYKTPQAGELRLNFNADGSISSKFNLNEEMKILAEKFMSL</sequence>
<accession>R8W1D8</accession>
<gene>
    <name evidence="1" type="ORF">HMPREF1526_01719</name>
</gene>
<reference evidence="1 2" key="1">
    <citation type="submission" date="2013-01" db="EMBL/GenBank/DDBJ databases">
        <title>The Genome Sequence of Butyricicoccus pullicaecorum 1.2.</title>
        <authorList>
            <consortium name="The Broad Institute Genome Sequencing Platform"/>
            <person name="Earl A."/>
            <person name="Ward D."/>
            <person name="Feldgarden M."/>
            <person name="Gevers D."/>
            <person name="Van Immerseel F."/>
            <person name="Eeckhaut V."/>
            <person name="Walker B."/>
            <person name="Young S.K."/>
            <person name="Zeng Q."/>
            <person name="Gargeya S."/>
            <person name="Fitzgerald M."/>
            <person name="Haas B."/>
            <person name="Abouelleil A."/>
            <person name="Alvarado L."/>
            <person name="Arachchi H.M."/>
            <person name="Berlin A.M."/>
            <person name="Chapman S.B."/>
            <person name="Dewar J."/>
            <person name="Goldberg J."/>
            <person name="Griggs A."/>
            <person name="Gujja S."/>
            <person name="Hansen M."/>
            <person name="Howarth C."/>
            <person name="Imamovic A."/>
            <person name="Larimer J."/>
            <person name="McCowan C."/>
            <person name="Murphy C."/>
            <person name="Neiman D."/>
            <person name="Pearson M."/>
            <person name="Priest M."/>
            <person name="Roberts A."/>
            <person name="Saif S."/>
            <person name="Shea T."/>
            <person name="Sisk P."/>
            <person name="Sykes S."/>
            <person name="Wortman J."/>
            <person name="Nusbaum C."/>
            <person name="Birren B."/>
        </authorList>
    </citation>
    <scope>NUCLEOTIDE SEQUENCE [LARGE SCALE GENOMIC DNA]</scope>
    <source>
        <strain evidence="1 2">1.2</strain>
    </source>
</reference>
<comment type="caution">
    <text evidence="1">The sequence shown here is derived from an EMBL/GenBank/DDBJ whole genome shotgun (WGS) entry which is preliminary data.</text>
</comment>
<keyword evidence="2" id="KW-1185">Reference proteome</keyword>
<protein>
    <submittedName>
        <fullName evidence="1">Uncharacterized protein</fullName>
    </submittedName>
</protein>
<evidence type="ECO:0000313" key="2">
    <source>
        <dbReference type="Proteomes" id="UP000013981"/>
    </source>
</evidence>
<evidence type="ECO:0000313" key="1">
    <source>
        <dbReference type="EMBL" id="EOQ38678.1"/>
    </source>
</evidence>
<dbReference type="PATRIC" id="fig|1203606.4.peg.1676"/>
<dbReference type="EMBL" id="AQOB01000004">
    <property type="protein sequence ID" value="EOQ38678.1"/>
    <property type="molecule type" value="Genomic_DNA"/>
</dbReference>
<name>R8W1D8_9FIRM</name>